<sequence>MRPRRIVSAALATGLVLAPAAVAEASPGAAGRVTSTQGPQMKPAGDAVNEPPAFIVDVLLGRGYIKVENGRKRMGFDMTVMCRALIDMKIVVTVKQPVNGIDISESRALSCVELHRQELLTFRFKDERWTVGQAAMEARLLDLEGATIHEFSRTISVTNW</sequence>
<keyword evidence="3" id="KW-1185">Reference proteome</keyword>
<feature type="signal peptide" evidence="1">
    <location>
        <begin position="1"/>
        <end position="25"/>
    </location>
</feature>
<evidence type="ECO:0000313" key="2">
    <source>
        <dbReference type="EMBL" id="RFS84561.1"/>
    </source>
</evidence>
<protein>
    <submittedName>
        <fullName evidence="2">Uncharacterized protein</fullName>
    </submittedName>
</protein>
<feature type="chain" id="PRO_5016943626" evidence="1">
    <location>
        <begin position="26"/>
        <end position="160"/>
    </location>
</feature>
<organism evidence="2 3">
    <name type="scientific">Actinomadura spongiicola</name>
    <dbReference type="NCBI Taxonomy" id="2303421"/>
    <lineage>
        <taxon>Bacteria</taxon>
        <taxon>Bacillati</taxon>
        <taxon>Actinomycetota</taxon>
        <taxon>Actinomycetes</taxon>
        <taxon>Streptosporangiales</taxon>
        <taxon>Thermomonosporaceae</taxon>
        <taxon>Actinomadura</taxon>
    </lineage>
</organism>
<name>A0A372GGR3_9ACTN</name>
<evidence type="ECO:0000256" key="1">
    <source>
        <dbReference type="SAM" id="SignalP"/>
    </source>
</evidence>
<dbReference type="AlphaFoldDB" id="A0A372GGR3"/>
<evidence type="ECO:0000313" key="3">
    <source>
        <dbReference type="Proteomes" id="UP000262882"/>
    </source>
</evidence>
<reference evidence="2 3" key="1">
    <citation type="submission" date="2018-08" db="EMBL/GenBank/DDBJ databases">
        <title>Actinomadura spongicola sp. nov., isolated from marine sponge Leucetta chagosensis.</title>
        <authorList>
            <person name="Li L."/>
            <person name="Lin H.W."/>
        </authorList>
    </citation>
    <scope>NUCLEOTIDE SEQUENCE [LARGE SCALE GENOMIC DNA]</scope>
    <source>
        <strain evidence="2 3">LHW52907</strain>
    </source>
</reference>
<comment type="caution">
    <text evidence="2">The sequence shown here is derived from an EMBL/GenBank/DDBJ whole genome shotgun (WGS) entry which is preliminary data.</text>
</comment>
<keyword evidence="1" id="KW-0732">Signal</keyword>
<accession>A0A372GGR3</accession>
<dbReference type="Proteomes" id="UP000262882">
    <property type="component" value="Unassembled WGS sequence"/>
</dbReference>
<dbReference type="EMBL" id="QVNQ01000004">
    <property type="protein sequence ID" value="RFS84561.1"/>
    <property type="molecule type" value="Genomic_DNA"/>
</dbReference>
<proteinExistence type="predicted"/>
<gene>
    <name evidence="2" type="ORF">D0T12_13470</name>
</gene>